<reference evidence="1 2" key="1">
    <citation type="submission" date="2018-02" db="EMBL/GenBank/DDBJ databases">
        <title>FDA/CDC Antimicrobial Resistant Isolate Bank Genome Sequencing.</title>
        <authorList>
            <person name="Benahmed F.H."/>
            <person name="Lutgring J.D."/>
            <person name="Yoo B."/>
            <person name="Machado M."/>
            <person name="Brown A."/>
            <person name="McAllister G."/>
            <person name="Perry A."/>
            <person name="Halpin A.L."/>
            <person name="Vavikolanu K."/>
            <person name="Ott S."/>
            <person name="Zhao X."/>
            <person name="Tallon L.J."/>
            <person name="Sadzewicz L."/>
            <person name="Aluvathingal J."/>
            <person name="Nadendla S."/>
            <person name="Voskania-kordi A."/>
            <person name="Simonyan V."/>
            <person name="Patel J."/>
            <person name="Shawar R.M."/>
        </authorList>
    </citation>
    <scope>NUCLEOTIDE SEQUENCE [LARGE SCALE GENOMIC DNA]</scope>
    <source>
        <strain evidence="1 2">AR_0356</strain>
        <plasmid evidence="1 2">unnamed2</plasmid>
    </source>
</reference>
<protein>
    <submittedName>
        <fullName evidence="1">Zinc-finger of acetyl-transferase ESCO family protein</fullName>
    </submittedName>
</protein>
<gene>
    <name evidence="1" type="ORF">CSB93_6625</name>
</gene>
<keyword evidence="1" id="KW-0862">Zinc</keyword>
<dbReference type="RefSeq" id="WP_239077296.1">
    <property type="nucleotide sequence ID" value="NZ_CP027170.1"/>
</dbReference>
<name>A0A2R3J5Y1_9PSED</name>
<keyword evidence="1" id="KW-0614">Plasmid</keyword>
<geneLocation type="plasmid" evidence="1 2">
    <name>unnamed2</name>
</geneLocation>
<dbReference type="EMBL" id="CP027170">
    <property type="protein sequence ID" value="AVK09535.1"/>
    <property type="molecule type" value="Genomic_DNA"/>
</dbReference>
<organism evidence="1 2">
    <name type="scientific">Pseudomonas paraeruginosa</name>
    <dbReference type="NCBI Taxonomy" id="2994495"/>
    <lineage>
        <taxon>Bacteria</taxon>
        <taxon>Pseudomonadati</taxon>
        <taxon>Pseudomonadota</taxon>
        <taxon>Gammaproteobacteria</taxon>
        <taxon>Pseudomonadales</taxon>
        <taxon>Pseudomonadaceae</taxon>
        <taxon>Pseudomonas</taxon>
    </lineage>
</organism>
<evidence type="ECO:0000313" key="2">
    <source>
        <dbReference type="Proteomes" id="UP000238390"/>
    </source>
</evidence>
<dbReference type="AlphaFoldDB" id="A0A2R3J5Y1"/>
<keyword evidence="2" id="KW-1185">Reference proteome</keyword>
<keyword evidence="1" id="KW-0863">Zinc-finger</keyword>
<dbReference type="Proteomes" id="UP000238390">
    <property type="component" value="Plasmid unnamed2"/>
</dbReference>
<accession>A0A2R3J5Y1</accession>
<proteinExistence type="predicted"/>
<dbReference type="GO" id="GO:0008270">
    <property type="term" value="F:zinc ion binding"/>
    <property type="evidence" value="ECO:0007669"/>
    <property type="project" value="UniProtKB-KW"/>
</dbReference>
<sequence>MTGKLSSDLLQGIYKQLTEKRHRLDDRMGLAPAELALLECGGISSSDLDDLIIATEYRGFGAAGRYAEVLAAYFRIPKVSLCRKPRRLDDDVLWMDGYTVTDAVALLIFMERLGFAVSPGQLVQATKSNLAGKPMLTESEYLILTYEVSRGCTTTVLRSDVERKPAFPTTKRHRDELGNRFKLVLQGEDVLSLEVAGPRFRDVNSALKTCAYCGTVYLPCSRNDREAHRQVHRETQRLLDPGPNKRFAARLKCGVVADRVDASVPMWMHQEVLKRAQRFRADFGFDFVQWPGTMSTKATADWHGYLIPAGADGTIAGACAFHCGTETNPSGSPWTLSWIWLAPKYRRGGLLRERWGRFLVAYGDFRIESPLSPGMEAFVRIHGTDWQKSCLSNHGEWAECSPPLGVFVIKTNTSAPQLDKPMIFPAEDYARAWVGCLAGFLPGLKDRSREVFLRLSGWHHWNAMVEACNPDQNCVFMIEDLSPELRLATLAEHRSILIHEFGVKPATANFFLWANPLGSFELVPLRAAVKESLYQLGESPSSRLDKILIALDHENRALVPGTEENHRRGCHFTNERVYMAMFQHLGWTLELSDGRDYDVPFGLPVARLGYLSDSELGSVPVFMTGLAPDPELNPDETSCAIYEWITSPQGAKAQTAVVFFREPQLRVLDEVETSIFGSFLEGQSAWHLTLSSNSKSLGSVVVDIVSGQALPVPEQRDNGFELAMRFARAMERYCDFPELHLPNIDRPVVLAGGSGWGVVKLPQA</sequence>
<evidence type="ECO:0000313" key="1">
    <source>
        <dbReference type="EMBL" id="AVK09535.1"/>
    </source>
</evidence>
<keyword evidence="1" id="KW-0479">Metal-binding</keyword>